<dbReference type="EMBL" id="CP003360">
    <property type="protein sequence ID" value="AFM23755.1"/>
    <property type="molecule type" value="Genomic_DNA"/>
</dbReference>
<dbReference type="PIRSF" id="PIRSF005384">
    <property type="entry name" value="RpiB_LacA_B"/>
    <property type="match status" value="1"/>
</dbReference>
<gene>
    <name evidence="5" type="ordered locus">Desti_1039</name>
</gene>
<dbReference type="HOGENOM" id="CLU_091396_4_1_7"/>
<dbReference type="SUPFAM" id="SSF89623">
    <property type="entry name" value="Ribose/Galactose isomerase RpiB/AlsB"/>
    <property type="match status" value="1"/>
</dbReference>
<dbReference type="NCBIfam" id="NF004051">
    <property type="entry name" value="PRK05571.1"/>
    <property type="match status" value="1"/>
</dbReference>
<dbReference type="PANTHER" id="PTHR30345">
    <property type="entry name" value="RIBOSE-5-PHOSPHATE ISOMERASE B"/>
    <property type="match status" value="1"/>
</dbReference>
<name>I4C2G4_DESTA</name>
<feature type="binding site" evidence="4">
    <location>
        <begin position="68"/>
        <end position="72"/>
    </location>
    <ligand>
        <name>D-ribulose 5-phosphate</name>
        <dbReference type="ChEBI" id="CHEBI:58121"/>
    </ligand>
</feature>
<evidence type="ECO:0000256" key="4">
    <source>
        <dbReference type="PIRSR" id="PIRSR005384-2"/>
    </source>
</evidence>
<protein>
    <submittedName>
        <fullName evidence="5">Ribose-5-phosphate isomerase</fullName>
        <ecNumber evidence="5">5.3.1.6</ecNumber>
    </submittedName>
</protein>
<feature type="binding site" evidence="4">
    <location>
        <position position="138"/>
    </location>
    <ligand>
        <name>D-ribulose 5-phosphate</name>
        <dbReference type="ChEBI" id="CHEBI:58121"/>
    </ligand>
</feature>
<feature type="binding site" evidence="4">
    <location>
        <position position="134"/>
    </location>
    <ligand>
        <name>D-ribulose 5-phosphate</name>
        <dbReference type="ChEBI" id="CHEBI:58121"/>
    </ligand>
</feature>
<dbReference type="eggNOG" id="COG0698">
    <property type="taxonomic scope" value="Bacteria"/>
</dbReference>
<sequence length="145" mass="15766">MTEMILIGSDHAGFALKTLVRQYLSDRGIQVKDVGCEGEQSCDYPVFAKNLCERILAGEAGRGILICGTGLGMSVAANRFEGIRAALCTTEFHARMSRAHNDSNVLVLGGRVTGSELALAILKEWLDTPFEGGRHNRRINLIDNC</sequence>
<dbReference type="GO" id="GO:0019316">
    <property type="term" value="P:D-allose catabolic process"/>
    <property type="evidence" value="ECO:0007669"/>
    <property type="project" value="TreeGrafter"/>
</dbReference>
<dbReference type="RefSeq" id="WP_014808909.1">
    <property type="nucleotide sequence ID" value="NC_018025.1"/>
</dbReference>
<proteinExistence type="inferred from homology"/>
<dbReference type="Proteomes" id="UP000006055">
    <property type="component" value="Chromosome"/>
</dbReference>
<comment type="similarity">
    <text evidence="1">Belongs to the LacAB/RpiB family.</text>
</comment>
<dbReference type="PANTHER" id="PTHR30345:SF0">
    <property type="entry name" value="DNA DAMAGE-REPAIR_TOLERATION PROTEIN DRT102"/>
    <property type="match status" value="1"/>
</dbReference>
<dbReference type="EC" id="5.3.1.6" evidence="5"/>
<reference evidence="6" key="1">
    <citation type="submission" date="2012-06" db="EMBL/GenBank/DDBJ databases">
        <title>Complete sequence of chromosome of Desulfomonile tiedjei DSM 6799.</title>
        <authorList>
            <person name="Lucas S."/>
            <person name="Copeland A."/>
            <person name="Lapidus A."/>
            <person name="Glavina del Rio T."/>
            <person name="Dalin E."/>
            <person name="Tice H."/>
            <person name="Bruce D."/>
            <person name="Goodwin L."/>
            <person name="Pitluck S."/>
            <person name="Peters L."/>
            <person name="Ovchinnikova G."/>
            <person name="Zeytun A."/>
            <person name="Lu M."/>
            <person name="Kyrpides N."/>
            <person name="Mavromatis K."/>
            <person name="Ivanova N."/>
            <person name="Brettin T."/>
            <person name="Detter J.C."/>
            <person name="Han C."/>
            <person name="Larimer F."/>
            <person name="Land M."/>
            <person name="Hauser L."/>
            <person name="Markowitz V."/>
            <person name="Cheng J.-F."/>
            <person name="Hugenholtz P."/>
            <person name="Woyke T."/>
            <person name="Wu D."/>
            <person name="Spring S."/>
            <person name="Schroeder M."/>
            <person name="Brambilla E."/>
            <person name="Klenk H.-P."/>
            <person name="Eisen J.A."/>
        </authorList>
    </citation>
    <scope>NUCLEOTIDE SEQUENCE [LARGE SCALE GENOMIC DNA]</scope>
    <source>
        <strain evidence="6">ATCC 49306 / DSM 6799 / DCB-1</strain>
    </source>
</reference>
<dbReference type="Gene3D" id="3.40.1400.10">
    <property type="entry name" value="Sugar-phosphate isomerase, RpiB/LacA/LacB"/>
    <property type="match status" value="1"/>
</dbReference>
<dbReference type="Pfam" id="PF02502">
    <property type="entry name" value="LacAB_rpiB"/>
    <property type="match status" value="1"/>
</dbReference>
<dbReference type="NCBIfam" id="TIGR01120">
    <property type="entry name" value="rpiB"/>
    <property type="match status" value="1"/>
</dbReference>
<evidence type="ECO:0000313" key="6">
    <source>
        <dbReference type="Proteomes" id="UP000006055"/>
    </source>
</evidence>
<dbReference type="NCBIfam" id="TIGR00689">
    <property type="entry name" value="rpiB_lacA_lacB"/>
    <property type="match status" value="1"/>
</dbReference>
<dbReference type="InterPro" id="IPR003500">
    <property type="entry name" value="RpiB_LacA_LacB"/>
</dbReference>
<dbReference type="GO" id="GO:0004751">
    <property type="term" value="F:ribose-5-phosphate isomerase activity"/>
    <property type="evidence" value="ECO:0007669"/>
    <property type="project" value="UniProtKB-EC"/>
</dbReference>
<evidence type="ECO:0000313" key="5">
    <source>
        <dbReference type="EMBL" id="AFM23755.1"/>
    </source>
</evidence>
<dbReference type="PATRIC" id="fig|706587.4.peg.1185"/>
<keyword evidence="6" id="KW-1185">Reference proteome</keyword>
<dbReference type="STRING" id="706587.Desti_1039"/>
<feature type="binding site" evidence="4">
    <location>
        <begin position="10"/>
        <end position="11"/>
    </location>
    <ligand>
        <name>D-ribulose 5-phosphate</name>
        <dbReference type="ChEBI" id="CHEBI:58121"/>
    </ligand>
</feature>
<accession>I4C2G4</accession>
<dbReference type="AlphaFoldDB" id="I4C2G4"/>
<evidence type="ECO:0000256" key="3">
    <source>
        <dbReference type="PIRSR" id="PIRSR005384-1"/>
    </source>
</evidence>
<keyword evidence="2 5" id="KW-0413">Isomerase</keyword>
<evidence type="ECO:0000256" key="2">
    <source>
        <dbReference type="ARBA" id="ARBA00023235"/>
    </source>
</evidence>
<evidence type="ECO:0000256" key="1">
    <source>
        <dbReference type="ARBA" id="ARBA00008754"/>
    </source>
</evidence>
<dbReference type="InterPro" id="IPR004785">
    <property type="entry name" value="RpiB"/>
</dbReference>
<dbReference type="InterPro" id="IPR036569">
    <property type="entry name" value="RpiB_LacA_LacB_sf"/>
</dbReference>
<dbReference type="OrthoDB" id="1778624at2"/>
<organism evidence="5 6">
    <name type="scientific">Desulfomonile tiedjei (strain ATCC 49306 / DSM 6799 / DCB-1)</name>
    <dbReference type="NCBI Taxonomy" id="706587"/>
    <lineage>
        <taxon>Bacteria</taxon>
        <taxon>Pseudomonadati</taxon>
        <taxon>Thermodesulfobacteriota</taxon>
        <taxon>Desulfomonilia</taxon>
        <taxon>Desulfomonilales</taxon>
        <taxon>Desulfomonilaceae</taxon>
        <taxon>Desulfomonile</taxon>
    </lineage>
</organism>
<feature type="active site" description="Proton donor" evidence="3">
    <location>
        <position position="100"/>
    </location>
</feature>
<feature type="binding site" evidence="4">
    <location>
        <position position="101"/>
    </location>
    <ligand>
        <name>D-ribulose 5-phosphate</name>
        <dbReference type="ChEBI" id="CHEBI:58121"/>
    </ligand>
</feature>
<feature type="binding site" evidence="4">
    <location>
        <position position="111"/>
    </location>
    <ligand>
        <name>D-ribulose 5-phosphate</name>
        <dbReference type="ChEBI" id="CHEBI:58121"/>
    </ligand>
</feature>
<dbReference type="GO" id="GO:0009052">
    <property type="term" value="P:pentose-phosphate shunt, non-oxidative branch"/>
    <property type="evidence" value="ECO:0007669"/>
    <property type="project" value="TreeGrafter"/>
</dbReference>
<dbReference type="KEGG" id="dti:Desti_1039"/>
<feature type="active site" description="Proton acceptor" evidence="3">
    <location>
        <position position="67"/>
    </location>
</feature>